<dbReference type="PANTHER" id="PTHR43739">
    <property type="entry name" value="XYLOGLUCANASE (EUROFUNG)"/>
    <property type="match status" value="1"/>
</dbReference>
<dbReference type="Proteomes" id="UP000199032">
    <property type="component" value="Unassembled WGS sequence"/>
</dbReference>
<protein>
    <recommendedName>
        <fullName evidence="3">Photosynthesis system II assembly factor Ycf48/Hcf136-like domain-containing protein</fullName>
    </recommendedName>
</protein>
<dbReference type="OrthoDB" id="9767885at2"/>
<dbReference type="GO" id="GO:0010411">
    <property type="term" value="P:xyloglucan metabolic process"/>
    <property type="evidence" value="ECO:0007669"/>
    <property type="project" value="TreeGrafter"/>
</dbReference>
<dbReference type="EMBL" id="CZQA01000014">
    <property type="protein sequence ID" value="CUS39567.1"/>
    <property type="molecule type" value="Genomic_DNA"/>
</dbReference>
<dbReference type="RefSeq" id="WP_090751278.1">
    <property type="nucleotide sequence ID" value="NZ_CZQA01000014.1"/>
</dbReference>
<evidence type="ECO:0000313" key="2">
    <source>
        <dbReference type="Proteomes" id="UP000199032"/>
    </source>
</evidence>
<proteinExistence type="predicted"/>
<evidence type="ECO:0008006" key="3">
    <source>
        <dbReference type="Google" id="ProtNLM"/>
    </source>
</evidence>
<accession>A0A0S4LQM2</accession>
<dbReference type="SUPFAM" id="SSF110296">
    <property type="entry name" value="Oligoxyloglucan reducing end-specific cellobiohydrolase"/>
    <property type="match status" value="2"/>
</dbReference>
<name>A0A0S4LQM2_9BACT</name>
<organism evidence="1 2">
    <name type="scientific">Candidatus Nitrospira nitrosa</name>
    <dbReference type="NCBI Taxonomy" id="1742972"/>
    <lineage>
        <taxon>Bacteria</taxon>
        <taxon>Pseudomonadati</taxon>
        <taxon>Nitrospirota</taxon>
        <taxon>Nitrospiria</taxon>
        <taxon>Nitrospirales</taxon>
        <taxon>Nitrospiraceae</taxon>
        <taxon>Nitrospira</taxon>
    </lineage>
</organism>
<dbReference type="InterPro" id="IPR015943">
    <property type="entry name" value="WD40/YVTN_repeat-like_dom_sf"/>
</dbReference>
<gene>
    <name evidence="1" type="ORF">COMA1_80087</name>
</gene>
<reference evidence="1 2" key="1">
    <citation type="submission" date="2015-10" db="EMBL/GenBank/DDBJ databases">
        <authorList>
            <person name="Gilbert D.G."/>
        </authorList>
    </citation>
    <scope>NUCLEOTIDE SEQUENCE [LARGE SCALE GENOMIC DNA]</scope>
    <source>
        <strain evidence="1">COMA1</strain>
    </source>
</reference>
<dbReference type="PANTHER" id="PTHR43739:SF5">
    <property type="entry name" value="EXO-ALPHA-SIALIDASE"/>
    <property type="match status" value="1"/>
</dbReference>
<dbReference type="Gene3D" id="2.130.10.10">
    <property type="entry name" value="YVTN repeat-like/Quinoprotein amine dehydrogenase"/>
    <property type="match status" value="2"/>
</dbReference>
<evidence type="ECO:0000313" key="1">
    <source>
        <dbReference type="EMBL" id="CUS39567.1"/>
    </source>
</evidence>
<dbReference type="STRING" id="1742972.COMA1_80087"/>
<dbReference type="InterPro" id="IPR052025">
    <property type="entry name" value="Xyloglucanase_GH74"/>
</dbReference>
<sequence>MTARLVKVYRIALLTVTLLVGAGFLYVVGGEAFQTHLVSSPIPTPMADHSSSPGPFEQSVASVQALVMDGHGTIYAGSFGHGIFRSADRGSTWARAGGGVTDPFILSLSSTKDGAVYAGTFRGGVFRSRDDGRSWQPVSTGLKQMEVKALLAVDQELFAGTGDGVYRLRHSDDHWIPVTTGLDDILVHALARSPDGTLFAGTSGKGLFRFSPRSSGWVRLHHGLKDHEGLIENFIRVLVIDHDQNIVAGTFDGGVFRSADGGLTWRPISRALPNDSIRGIVSSDRTLVVATGNGIFKTVDQGKQWTPVNKGLTNQAIQVLIGSKETGLYAGTSSGVFRSDDGSSWIAVNEGLEAGVAPPPFLFR</sequence>
<keyword evidence="2" id="KW-1185">Reference proteome</keyword>
<dbReference type="AlphaFoldDB" id="A0A0S4LQM2"/>